<evidence type="ECO:0000313" key="2">
    <source>
        <dbReference type="EMBL" id="EXF96066.1"/>
    </source>
</evidence>
<evidence type="ECO:0000256" key="1">
    <source>
        <dbReference type="ARBA" id="ARBA00006313"/>
    </source>
</evidence>
<keyword evidence="2" id="KW-0503">Monooxygenase</keyword>
<dbReference type="EMBL" id="AFOY02000004">
    <property type="protein sequence ID" value="EXF96066.1"/>
    <property type="molecule type" value="Genomic_DNA"/>
</dbReference>
<dbReference type="OrthoDB" id="9805636at2"/>
<name>A0A010RUU0_PSEFL</name>
<dbReference type="AlphaFoldDB" id="A0A010RUU0"/>
<accession>A0A010RUU0</accession>
<proteinExistence type="inferred from homology"/>
<evidence type="ECO:0000313" key="3">
    <source>
        <dbReference type="Proteomes" id="UP000022611"/>
    </source>
</evidence>
<dbReference type="RefSeq" id="WP_019689403.1">
    <property type="nucleotide sequence ID" value="NZ_AFOY02000004.1"/>
</dbReference>
<dbReference type="InterPro" id="IPR036889">
    <property type="entry name" value="mOase_MmoB_DmpM_sf"/>
</dbReference>
<dbReference type="GO" id="GO:0004497">
    <property type="term" value="F:monooxygenase activity"/>
    <property type="evidence" value="ECO:0007669"/>
    <property type="project" value="UniProtKB-KW"/>
</dbReference>
<keyword evidence="2" id="KW-0560">Oxidoreductase</keyword>
<sequence length="90" mass="10372">MTSLVYINLQDTDYARSIVSAIVQDNPHAEIQHQPSMIRIEARGRLDIRRDTVEQITGSHWDIQEMLMYVITLGGNVVEEDDSFSLHWSN</sequence>
<dbReference type="SUPFAM" id="SSF56029">
    <property type="entry name" value="Monooxygenase (hydroxylase) regulatory protein"/>
    <property type="match status" value="1"/>
</dbReference>
<dbReference type="InterPro" id="IPR003454">
    <property type="entry name" value="MOase_MmoB_DmpM"/>
</dbReference>
<comment type="similarity">
    <text evidence="1">Belongs to the TmoD/XamoD family.</text>
</comment>
<dbReference type="PATRIC" id="fig|1042209.11.peg.1002"/>
<reference evidence="2 3" key="1">
    <citation type="journal article" date="2011" name="J. Bacteriol.">
        <title>Draft genome sequence of the polycyclic aromatic hydrocarbon-degrading, genetically engineered bioluminescent bioreporter Pseudomonas fluorescens HK44.</title>
        <authorList>
            <person name="Chauhan A."/>
            <person name="Layton A.C."/>
            <person name="Williams D.E."/>
            <person name="Smartt A.E."/>
            <person name="Ripp S."/>
            <person name="Karpinets T.V."/>
            <person name="Brown S.D."/>
            <person name="Sayler G.S."/>
        </authorList>
    </citation>
    <scope>NUCLEOTIDE SEQUENCE [LARGE SCALE GENOMIC DNA]</scope>
    <source>
        <strain evidence="2 3">HK44</strain>
    </source>
</reference>
<dbReference type="Gene3D" id="3.90.56.10">
    <property type="entry name" value="Monooxygenase component MmoB/DmpM"/>
    <property type="match status" value="1"/>
</dbReference>
<comment type="caution">
    <text evidence="2">The sequence shown here is derived from an EMBL/GenBank/DDBJ whole genome shotgun (WGS) entry which is preliminary data.</text>
</comment>
<dbReference type="HOGENOM" id="CLU_148539_2_0_6"/>
<dbReference type="Pfam" id="PF02406">
    <property type="entry name" value="MmoB_DmpM"/>
    <property type="match status" value="1"/>
</dbReference>
<organism evidence="2 3">
    <name type="scientific">Pseudomonas fluorescens HK44</name>
    <dbReference type="NCBI Taxonomy" id="1042209"/>
    <lineage>
        <taxon>Bacteria</taxon>
        <taxon>Pseudomonadati</taxon>
        <taxon>Pseudomonadota</taxon>
        <taxon>Gammaproteobacteria</taxon>
        <taxon>Pseudomonadales</taxon>
        <taxon>Pseudomonadaceae</taxon>
        <taxon>Pseudomonas</taxon>
    </lineage>
</organism>
<gene>
    <name evidence="2" type="ORF">HK44_022325</name>
</gene>
<dbReference type="Proteomes" id="UP000022611">
    <property type="component" value="Unassembled WGS sequence"/>
</dbReference>
<protein>
    <submittedName>
        <fullName evidence="2">Monooxygenase</fullName>
    </submittedName>
</protein>